<comment type="caution">
    <text evidence="1">The sequence shown here is derived from an EMBL/GenBank/DDBJ whole genome shotgun (WGS) entry which is preliminary data.</text>
</comment>
<reference evidence="2" key="1">
    <citation type="journal article" date="2016" name="Genome Announc.">
        <title>Draft Genome Sequences of Five Rapidly Growing Mycobacterium Species, M. thermoresistibile, M. fortuitum subsp. acetamidolyticum, M. canariasense, M. brisbanense, and M. novocastrense.</title>
        <authorList>
            <person name="Katahira K."/>
            <person name="Ogura Y."/>
            <person name="Gotoh Y."/>
            <person name="Hayashi T."/>
        </authorList>
    </citation>
    <scope>NUCLEOTIDE SEQUENCE [LARGE SCALE GENOMIC DNA]</scope>
    <source>
        <strain evidence="2">JCM15298</strain>
    </source>
</reference>
<dbReference type="OrthoDB" id="4559434at2"/>
<dbReference type="Proteomes" id="UP000069443">
    <property type="component" value="Unassembled WGS sequence"/>
</dbReference>
<proteinExistence type="predicted"/>
<reference evidence="2" key="2">
    <citation type="submission" date="2016-02" db="EMBL/GenBank/DDBJ databases">
        <title>Draft genome sequence of five rapidly growing Mycobacterium species.</title>
        <authorList>
            <person name="Katahira K."/>
            <person name="Gotou Y."/>
            <person name="Iida K."/>
            <person name="Ogura Y."/>
            <person name="Hayashi T."/>
        </authorList>
    </citation>
    <scope>NUCLEOTIDE SEQUENCE [LARGE SCALE GENOMIC DNA]</scope>
    <source>
        <strain evidence="2">JCM15298</strain>
    </source>
</reference>
<dbReference type="AlphaFoldDB" id="A0A100W7D2"/>
<name>A0A100W7D2_MYCCR</name>
<dbReference type="RefSeq" id="WP_062654471.1">
    <property type="nucleotide sequence ID" value="NZ_BCSY01000005.1"/>
</dbReference>
<dbReference type="EMBL" id="BCSY01000005">
    <property type="protein sequence ID" value="GAS93041.1"/>
    <property type="molecule type" value="Genomic_DNA"/>
</dbReference>
<organism evidence="1 2">
    <name type="scientific">Mycolicibacterium canariasense</name>
    <name type="common">Mycobacterium canariasense</name>
    <dbReference type="NCBI Taxonomy" id="228230"/>
    <lineage>
        <taxon>Bacteria</taxon>
        <taxon>Bacillati</taxon>
        <taxon>Actinomycetota</taxon>
        <taxon>Actinomycetes</taxon>
        <taxon>Mycobacteriales</taxon>
        <taxon>Mycobacteriaceae</taxon>
        <taxon>Mycolicibacterium</taxon>
    </lineage>
</organism>
<evidence type="ECO:0000313" key="1">
    <source>
        <dbReference type="EMBL" id="GAS93041.1"/>
    </source>
</evidence>
<keyword evidence="2" id="KW-1185">Reference proteome</keyword>
<evidence type="ECO:0000313" key="2">
    <source>
        <dbReference type="Proteomes" id="UP000069443"/>
    </source>
</evidence>
<sequence length="74" mass="8186">MNLAELATELSAIGIPKEVVAVGGRADYAWCIERASDGHWEVFWYERGNKNDLVTFTNESDAGHQLLARLAPNP</sequence>
<protein>
    <submittedName>
        <fullName evidence="1">Uncharacterized protein</fullName>
    </submittedName>
</protein>
<accession>A0A100W7D2</accession>
<gene>
    <name evidence="1" type="ORF">RMCC_0008</name>
</gene>
<dbReference type="STRING" id="228230.RMCC_0008"/>